<accession>A0A1E5XP94</accession>
<comment type="caution">
    <text evidence="2">The sequence shown here is derived from an EMBL/GenBank/DDBJ whole genome shotgun (WGS) entry which is preliminary data.</text>
</comment>
<feature type="transmembrane region" description="Helical" evidence="1">
    <location>
        <begin position="131"/>
        <end position="149"/>
    </location>
</feature>
<reference evidence="2 3" key="1">
    <citation type="journal article" date="2015" name="Genome Announc.">
        <title>Genome Assemblies of Three Soil-Associated Devosia species: D. insulae, D. limi, and D. soli.</title>
        <authorList>
            <person name="Hassan Y.I."/>
            <person name="Lepp D."/>
            <person name="Zhou T."/>
        </authorList>
    </citation>
    <scope>NUCLEOTIDE SEQUENCE [LARGE SCALE GENOMIC DNA]</scope>
    <source>
        <strain evidence="2 3">DS-56</strain>
    </source>
</reference>
<feature type="transmembrane region" description="Helical" evidence="1">
    <location>
        <begin position="161"/>
        <end position="182"/>
    </location>
</feature>
<keyword evidence="1" id="KW-1133">Transmembrane helix</keyword>
<keyword evidence="3" id="KW-1185">Reference proteome</keyword>
<dbReference type="Pfam" id="PF14329">
    <property type="entry name" value="DUF4386"/>
    <property type="match status" value="1"/>
</dbReference>
<evidence type="ECO:0000313" key="3">
    <source>
        <dbReference type="Proteomes" id="UP000095463"/>
    </source>
</evidence>
<sequence>MFHSRLIGVLFLAGFAAYGTGFALVTSVISAPDFLANIAVHRSTLVLGALLMLLTIVTDVWRAVVFFPIVGERGRSTALTYLAAQIVSVSMFFVGALSLLLLVPLGQFVGGAETGWATALGTLLVQFNENAYALSQLALVFGSLSLWVFGLRVGLIPRAFAGYAVVGYAIHLGGTVAELFGYPVSDMLLIPGALFEVALPIWLFIKGFDAEAYGKAA</sequence>
<keyword evidence="1" id="KW-0812">Transmembrane</keyword>
<gene>
    <name evidence="2" type="ORF">VW23_021255</name>
</gene>
<feature type="transmembrane region" description="Helical" evidence="1">
    <location>
        <begin position="46"/>
        <end position="67"/>
    </location>
</feature>
<feature type="transmembrane region" description="Helical" evidence="1">
    <location>
        <begin position="79"/>
        <end position="103"/>
    </location>
</feature>
<evidence type="ECO:0000256" key="1">
    <source>
        <dbReference type="SAM" id="Phobius"/>
    </source>
</evidence>
<feature type="transmembrane region" description="Helical" evidence="1">
    <location>
        <begin position="188"/>
        <end position="205"/>
    </location>
</feature>
<proteinExistence type="predicted"/>
<protein>
    <recommendedName>
        <fullName evidence="4">DUF4386 domain-containing protein</fullName>
    </recommendedName>
</protein>
<dbReference type="InterPro" id="IPR025495">
    <property type="entry name" value="DUF4386"/>
</dbReference>
<evidence type="ECO:0008006" key="4">
    <source>
        <dbReference type="Google" id="ProtNLM"/>
    </source>
</evidence>
<dbReference type="Proteomes" id="UP000095463">
    <property type="component" value="Unassembled WGS sequence"/>
</dbReference>
<name>A0A1E5XP94_9HYPH</name>
<organism evidence="2 3">
    <name type="scientific">Devosia insulae DS-56</name>
    <dbReference type="NCBI Taxonomy" id="1116389"/>
    <lineage>
        <taxon>Bacteria</taxon>
        <taxon>Pseudomonadati</taxon>
        <taxon>Pseudomonadota</taxon>
        <taxon>Alphaproteobacteria</taxon>
        <taxon>Hyphomicrobiales</taxon>
        <taxon>Devosiaceae</taxon>
        <taxon>Devosia</taxon>
    </lineage>
</organism>
<dbReference type="AlphaFoldDB" id="A0A1E5XP94"/>
<dbReference type="EMBL" id="LAJE02000206">
    <property type="protein sequence ID" value="OEO30436.1"/>
    <property type="molecule type" value="Genomic_DNA"/>
</dbReference>
<evidence type="ECO:0000313" key="2">
    <source>
        <dbReference type="EMBL" id="OEO30436.1"/>
    </source>
</evidence>
<keyword evidence="1" id="KW-0472">Membrane</keyword>